<dbReference type="Gene3D" id="1.20.5.170">
    <property type="match status" value="1"/>
</dbReference>
<feature type="coiled-coil region" evidence="1">
    <location>
        <begin position="764"/>
        <end position="802"/>
    </location>
</feature>
<evidence type="ECO:0000256" key="2">
    <source>
        <dbReference type="SAM" id="MobiDB-lite"/>
    </source>
</evidence>
<dbReference type="Gene3D" id="1.10.287.2610">
    <property type="match status" value="1"/>
</dbReference>
<evidence type="ECO:0000256" key="1">
    <source>
        <dbReference type="SAM" id="Coils"/>
    </source>
</evidence>
<name>A0ABR4P177_9SACH</name>
<organism evidence="3 4">
    <name type="scientific">Nakaseomyces bracarensis</name>
    <dbReference type="NCBI Taxonomy" id="273131"/>
    <lineage>
        <taxon>Eukaryota</taxon>
        <taxon>Fungi</taxon>
        <taxon>Dikarya</taxon>
        <taxon>Ascomycota</taxon>
        <taxon>Saccharomycotina</taxon>
        <taxon>Saccharomycetes</taxon>
        <taxon>Saccharomycetales</taxon>
        <taxon>Saccharomycetaceae</taxon>
        <taxon>Nakaseomyces</taxon>
    </lineage>
</organism>
<reference evidence="3 4" key="1">
    <citation type="submission" date="2024-05" db="EMBL/GenBank/DDBJ databases">
        <title>Long read based assembly of the Candida bracarensis genome reveals expanded adhesin content.</title>
        <authorList>
            <person name="Marcet-Houben M."/>
            <person name="Ksiezopolska E."/>
            <person name="Gabaldon T."/>
        </authorList>
    </citation>
    <scope>NUCLEOTIDE SEQUENCE [LARGE SCALE GENOMIC DNA]</scope>
    <source>
        <strain evidence="3 4">CBM6</strain>
    </source>
</reference>
<keyword evidence="4" id="KW-1185">Reference proteome</keyword>
<comment type="caution">
    <text evidence="3">The sequence shown here is derived from an EMBL/GenBank/DDBJ whole genome shotgun (WGS) entry which is preliminary data.</text>
</comment>
<dbReference type="EMBL" id="JBEVYD010000001">
    <property type="protein sequence ID" value="KAL3235336.1"/>
    <property type="molecule type" value="Genomic_DNA"/>
</dbReference>
<feature type="coiled-coil region" evidence="1">
    <location>
        <begin position="320"/>
        <end position="681"/>
    </location>
</feature>
<feature type="region of interest" description="Disordered" evidence="2">
    <location>
        <begin position="110"/>
        <end position="143"/>
    </location>
</feature>
<feature type="compositionally biased region" description="Basic residues" evidence="2">
    <location>
        <begin position="38"/>
        <end position="56"/>
    </location>
</feature>
<keyword evidence="1" id="KW-0175">Coiled coil</keyword>
<evidence type="ECO:0000313" key="4">
    <source>
        <dbReference type="Proteomes" id="UP001623330"/>
    </source>
</evidence>
<feature type="coiled-coil region" evidence="1">
    <location>
        <begin position="705"/>
        <end position="736"/>
    </location>
</feature>
<feature type="compositionally biased region" description="Basic and acidic residues" evidence="2">
    <location>
        <begin position="8"/>
        <end position="29"/>
    </location>
</feature>
<gene>
    <name evidence="3" type="ORF">RNJ44_00095</name>
</gene>
<dbReference type="Pfam" id="PF12709">
    <property type="entry name" value="Fungal_TACC"/>
    <property type="match status" value="1"/>
</dbReference>
<sequence length="802" mass="93322">MAEPMELDELRTPVKETLVESTEEPRSDVSMHQSSLKVHPHGLSSKKKLANYHHQHRDTDDNGTSGNYLEFDTSIDLGRSETRQEQSVKSVLENMDVNKMFNVTTMETDMDMSNGKENNDHRGRTELSSPAKLETEEGEPSLKKVKLEQQNIPRLENPGSISITKSDSPAAHIQMEETKSSPMKLEGNSSEINRHSSTIGIINSIKTAIDDMDRENTSPMTPSANNFEENTNNIFNNDASIHRLSPIYPKSQGNATSFKDTTDIHDVEKEHENFQAILKRNEELIHEVNTINLKLNEYMSKLENADYKYNKLHIVQEESRKDFEERLNKVNKELQAVSEDKDALMEKRLALKERLTETNDEIKMLNQNQKILQDKYDEAIRSLDNTNEEYHKLENDRNELKSALTTLQEGKTGLEQDLLAYKTQLNEAEDWNSKLQEEKSAMEDQIMNLEKEVNDKKDIILGLEKKIEDTLENQKSTNEDMLAKVERLQETRANLEKEINDIKADYDNYKTESLTNKEKLQKNLDESIEKARSYENELDQLRTELKGVQSEYTALKRSYIDVDDDAQIRNAEVTELNKKLEELEQNKEVLEKNLSQKENDITSLKENLDSQKNSYNKISLELESLHLKHNNIEKEHLAELESLHDSLSQLQAELKNKSDNYNELKTQLDGLKDENMKLQLAKETDITKSTNNKEYQEGYPDEKRVKELNEKIRSLEDKLTLQEQEKNRQLQQLSDDLYVQYSSKHEQKVKMLKKNYEATYKKNVEEITIQNKSYVQEIKQLSSQLEYERKEKQELLKLLEHK</sequence>
<proteinExistence type="predicted"/>
<dbReference type="InterPro" id="IPR024312">
    <property type="entry name" value="TACC_fungi"/>
</dbReference>
<dbReference type="Proteomes" id="UP001623330">
    <property type="component" value="Unassembled WGS sequence"/>
</dbReference>
<dbReference type="SUPFAM" id="SSF57997">
    <property type="entry name" value="Tropomyosin"/>
    <property type="match status" value="2"/>
</dbReference>
<feature type="region of interest" description="Disordered" evidence="2">
    <location>
        <begin position="1"/>
        <end position="68"/>
    </location>
</feature>
<protein>
    <submittedName>
        <fullName evidence="3">Kinetochore protein SLK19</fullName>
    </submittedName>
</protein>
<feature type="region of interest" description="Disordered" evidence="2">
    <location>
        <begin position="176"/>
        <end position="195"/>
    </location>
</feature>
<accession>A0ABR4P177</accession>
<evidence type="ECO:0000313" key="3">
    <source>
        <dbReference type="EMBL" id="KAL3235336.1"/>
    </source>
</evidence>